<dbReference type="RefSeq" id="WP_130277442.1">
    <property type="nucleotide sequence ID" value="NZ_SGXG01000001.1"/>
</dbReference>
<dbReference type="Proteomes" id="UP000292209">
    <property type="component" value="Unassembled WGS sequence"/>
</dbReference>
<organism evidence="1 2">
    <name type="scientific">Cecembia calidifontis</name>
    <dbReference type="NCBI Taxonomy" id="1187080"/>
    <lineage>
        <taxon>Bacteria</taxon>
        <taxon>Pseudomonadati</taxon>
        <taxon>Bacteroidota</taxon>
        <taxon>Cytophagia</taxon>
        <taxon>Cytophagales</taxon>
        <taxon>Cyclobacteriaceae</taxon>
        <taxon>Cecembia</taxon>
    </lineage>
</organism>
<evidence type="ECO:0000313" key="1">
    <source>
        <dbReference type="EMBL" id="RZS98787.1"/>
    </source>
</evidence>
<proteinExistence type="predicted"/>
<sequence length="141" mass="16099">MLATLSKIGEYLLEGKGIWSKLTSEPKFEPEKTNWVIPILLDCEAGIASILEGEKELFVEEESAIKFRYLDTELWGRRGKKCCISSESKNLEMLKESLIGKTWCSKGSLSESYDDFYKSKPKDSLFRKALEEINKSQCCPK</sequence>
<protein>
    <submittedName>
        <fullName evidence="1">Uncharacterized protein</fullName>
    </submittedName>
</protein>
<comment type="caution">
    <text evidence="1">The sequence shown here is derived from an EMBL/GenBank/DDBJ whole genome shotgun (WGS) entry which is preliminary data.</text>
</comment>
<name>A0A4Q7PF52_9BACT</name>
<keyword evidence="2" id="KW-1185">Reference proteome</keyword>
<dbReference type="AlphaFoldDB" id="A0A4Q7PF52"/>
<evidence type="ECO:0000313" key="2">
    <source>
        <dbReference type="Proteomes" id="UP000292209"/>
    </source>
</evidence>
<reference evidence="1 2" key="1">
    <citation type="submission" date="2019-02" db="EMBL/GenBank/DDBJ databases">
        <title>Genomic Encyclopedia of Archaeal and Bacterial Type Strains, Phase II (KMG-II): from individual species to whole genera.</title>
        <authorList>
            <person name="Goeker M."/>
        </authorList>
    </citation>
    <scope>NUCLEOTIDE SEQUENCE [LARGE SCALE GENOMIC DNA]</scope>
    <source>
        <strain evidence="1 2">DSM 21411</strain>
    </source>
</reference>
<dbReference type="EMBL" id="SGXG01000001">
    <property type="protein sequence ID" value="RZS98787.1"/>
    <property type="molecule type" value="Genomic_DNA"/>
</dbReference>
<gene>
    <name evidence="1" type="ORF">BC751_4459</name>
</gene>
<accession>A0A4Q7PF52</accession>